<dbReference type="EMBL" id="JAUJYO010000009">
    <property type="protein sequence ID" value="KAK1309314.1"/>
    <property type="molecule type" value="Genomic_DNA"/>
</dbReference>
<name>A0AAV9E857_ACOCL</name>
<accession>A0AAV9E857</accession>
<gene>
    <name evidence="1" type="ORF">QJS10_CPA09g00879</name>
</gene>
<comment type="caution">
    <text evidence="1">The sequence shown here is derived from an EMBL/GenBank/DDBJ whole genome shotgun (WGS) entry which is preliminary data.</text>
</comment>
<dbReference type="AlphaFoldDB" id="A0AAV9E857"/>
<organism evidence="1 2">
    <name type="scientific">Acorus calamus</name>
    <name type="common">Sweet flag</name>
    <dbReference type="NCBI Taxonomy" id="4465"/>
    <lineage>
        <taxon>Eukaryota</taxon>
        <taxon>Viridiplantae</taxon>
        <taxon>Streptophyta</taxon>
        <taxon>Embryophyta</taxon>
        <taxon>Tracheophyta</taxon>
        <taxon>Spermatophyta</taxon>
        <taxon>Magnoliopsida</taxon>
        <taxon>Liliopsida</taxon>
        <taxon>Acoraceae</taxon>
        <taxon>Acorus</taxon>
    </lineage>
</organism>
<proteinExistence type="predicted"/>
<sequence length="117" mass="13255">MIKTTNEDDDYDDYEDEVHGCTLTIDAPNLVVLNCCIEMPLAIIVGRLPCMETANINLKSHDRDEYYGHIMCELLKGVGETKVLRLSNSSIEDTCWIGRNQLVDSKNISSGHIHWSR</sequence>
<reference evidence="1" key="2">
    <citation type="submission" date="2023-06" db="EMBL/GenBank/DDBJ databases">
        <authorList>
            <person name="Ma L."/>
            <person name="Liu K.-W."/>
            <person name="Li Z."/>
            <person name="Hsiao Y.-Y."/>
            <person name="Qi Y."/>
            <person name="Fu T."/>
            <person name="Tang G."/>
            <person name="Zhang D."/>
            <person name="Sun W.-H."/>
            <person name="Liu D.-K."/>
            <person name="Li Y."/>
            <person name="Chen G.-Z."/>
            <person name="Liu X.-D."/>
            <person name="Liao X.-Y."/>
            <person name="Jiang Y.-T."/>
            <person name="Yu X."/>
            <person name="Hao Y."/>
            <person name="Huang J."/>
            <person name="Zhao X.-W."/>
            <person name="Ke S."/>
            <person name="Chen Y.-Y."/>
            <person name="Wu W.-L."/>
            <person name="Hsu J.-L."/>
            <person name="Lin Y.-F."/>
            <person name="Huang M.-D."/>
            <person name="Li C.-Y."/>
            <person name="Huang L."/>
            <person name="Wang Z.-W."/>
            <person name="Zhao X."/>
            <person name="Zhong W.-Y."/>
            <person name="Peng D.-H."/>
            <person name="Ahmad S."/>
            <person name="Lan S."/>
            <person name="Zhang J.-S."/>
            <person name="Tsai W.-C."/>
            <person name="Van De Peer Y."/>
            <person name="Liu Z.-J."/>
        </authorList>
    </citation>
    <scope>NUCLEOTIDE SEQUENCE</scope>
    <source>
        <strain evidence="1">CP</strain>
        <tissue evidence="1">Leaves</tissue>
    </source>
</reference>
<evidence type="ECO:0000313" key="1">
    <source>
        <dbReference type="EMBL" id="KAK1309314.1"/>
    </source>
</evidence>
<protein>
    <submittedName>
        <fullName evidence="1">Uncharacterized protein</fullName>
    </submittedName>
</protein>
<evidence type="ECO:0000313" key="2">
    <source>
        <dbReference type="Proteomes" id="UP001180020"/>
    </source>
</evidence>
<reference evidence="1" key="1">
    <citation type="journal article" date="2023" name="Nat. Commun.">
        <title>Diploid and tetraploid genomes of Acorus and the evolution of monocots.</title>
        <authorList>
            <person name="Ma L."/>
            <person name="Liu K.W."/>
            <person name="Li Z."/>
            <person name="Hsiao Y.Y."/>
            <person name="Qi Y."/>
            <person name="Fu T."/>
            <person name="Tang G.D."/>
            <person name="Zhang D."/>
            <person name="Sun W.H."/>
            <person name="Liu D.K."/>
            <person name="Li Y."/>
            <person name="Chen G.Z."/>
            <person name="Liu X.D."/>
            <person name="Liao X.Y."/>
            <person name="Jiang Y.T."/>
            <person name="Yu X."/>
            <person name="Hao Y."/>
            <person name="Huang J."/>
            <person name="Zhao X.W."/>
            <person name="Ke S."/>
            <person name="Chen Y.Y."/>
            <person name="Wu W.L."/>
            <person name="Hsu J.L."/>
            <person name="Lin Y.F."/>
            <person name="Huang M.D."/>
            <person name="Li C.Y."/>
            <person name="Huang L."/>
            <person name="Wang Z.W."/>
            <person name="Zhao X."/>
            <person name="Zhong W.Y."/>
            <person name="Peng D.H."/>
            <person name="Ahmad S."/>
            <person name="Lan S."/>
            <person name="Zhang J.S."/>
            <person name="Tsai W.C."/>
            <person name="Van de Peer Y."/>
            <person name="Liu Z.J."/>
        </authorList>
    </citation>
    <scope>NUCLEOTIDE SEQUENCE</scope>
    <source>
        <strain evidence="1">CP</strain>
    </source>
</reference>
<dbReference type="Proteomes" id="UP001180020">
    <property type="component" value="Unassembled WGS sequence"/>
</dbReference>
<keyword evidence="2" id="KW-1185">Reference proteome</keyword>